<feature type="compositionally biased region" description="Basic and acidic residues" evidence="1">
    <location>
        <begin position="42"/>
        <end position="59"/>
    </location>
</feature>
<comment type="caution">
    <text evidence="2">The sequence shown here is derived from an EMBL/GenBank/DDBJ whole genome shotgun (WGS) entry which is preliminary data.</text>
</comment>
<dbReference type="EMBL" id="AVOT02023605">
    <property type="protein sequence ID" value="MBW0513726.1"/>
    <property type="molecule type" value="Genomic_DNA"/>
</dbReference>
<evidence type="ECO:0008006" key="4">
    <source>
        <dbReference type="Google" id="ProtNLM"/>
    </source>
</evidence>
<gene>
    <name evidence="2" type="ORF">O181_053441</name>
</gene>
<organism evidence="2 3">
    <name type="scientific">Austropuccinia psidii MF-1</name>
    <dbReference type="NCBI Taxonomy" id="1389203"/>
    <lineage>
        <taxon>Eukaryota</taxon>
        <taxon>Fungi</taxon>
        <taxon>Dikarya</taxon>
        <taxon>Basidiomycota</taxon>
        <taxon>Pucciniomycotina</taxon>
        <taxon>Pucciniomycetes</taxon>
        <taxon>Pucciniales</taxon>
        <taxon>Sphaerophragmiaceae</taxon>
        <taxon>Austropuccinia</taxon>
    </lineage>
</organism>
<dbReference type="Proteomes" id="UP000765509">
    <property type="component" value="Unassembled WGS sequence"/>
</dbReference>
<dbReference type="OrthoDB" id="5552562at2759"/>
<name>A0A9Q3E7H7_9BASI</name>
<dbReference type="AlphaFoldDB" id="A0A9Q3E7H7"/>
<sequence>MPVQHSPPETQTRSQARAQSFLTPTPRAPLDGTPEVPQLGAHLDRGPNLEGEALSRKEEGQEDQENSVEEEDSDVTGGVPSPVGASQGTGAPTPSHSNQPVSHKFEPSLLAVMQQMTPIMSNIQAASSSEESRPPAFTTPSMKAPEGFYWTQTFKFRSFIQSCQPIFHNCLANFSQDRKKVLYAISFLVGRASKWIQPCLFSLANQYQN</sequence>
<accession>A0A9Q3E7H7</accession>
<protein>
    <recommendedName>
        <fullName evidence="4">DUF4939 domain-containing protein</fullName>
    </recommendedName>
</protein>
<evidence type="ECO:0000313" key="3">
    <source>
        <dbReference type="Proteomes" id="UP000765509"/>
    </source>
</evidence>
<keyword evidence="3" id="KW-1185">Reference proteome</keyword>
<evidence type="ECO:0000313" key="2">
    <source>
        <dbReference type="EMBL" id="MBW0513726.1"/>
    </source>
</evidence>
<reference evidence="2" key="1">
    <citation type="submission" date="2021-03" db="EMBL/GenBank/DDBJ databases">
        <title>Draft genome sequence of rust myrtle Austropuccinia psidii MF-1, a brazilian biotype.</title>
        <authorList>
            <person name="Quecine M.C."/>
            <person name="Pachon D.M.R."/>
            <person name="Bonatelli M.L."/>
            <person name="Correr F.H."/>
            <person name="Franceschini L.M."/>
            <person name="Leite T.F."/>
            <person name="Margarido G.R.A."/>
            <person name="Almeida C.A."/>
            <person name="Ferrarezi J.A."/>
            <person name="Labate C.A."/>
        </authorList>
    </citation>
    <scope>NUCLEOTIDE SEQUENCE</scope>
    <source>
        <strain evidence="2">MF-1</strain>
    </source>
</reference>
<proteinExistence type="predicted"/>
<feature type="region of interest" description="Disordered" evidence="1">
    <location>
        <begin position="1"/>
        <end position="102"/>
    </location>
</feature>
<feature type="compositionally biased region" description="Polar residues" evidence="1">
    <location>
        <begin position="84"/>
        <end position="101"/>
    </location>
</feature>
<feature type="compositionally biased region" description="Acidic residues" evidence="1">
    <location>
        <begin position="60"/>
        <end position="74"/>
    </location>
</feature>
<evidence type="ECO:0000256" key="1">
    <source>
        <dbReference type="SAM" id="MobiDB-lite"/>
    </source>
</evidence>
<feature type="compositionally biased region" description="Polar residues" evidence="1">
    <location>
        <begin position="7"/>
        <end position="23"/>
    </location>
</feature>